<accession>A0A4Q0VJ58</accession>
<dbReference type="OrthoDB" id="2280782at2"/>
<feature type="region of interest" description="Disordered" evidence="1">
    <location>
        <begin position="132"/>
        <end position="168"/>
    </location>
</feature>
<dbReference type="EMBL" id="QXIL01000021">
    <property type="protein sequence ID" value="RXI77349.1"/>
    <property type="molecule type" value="Genomic_DNA"/>
</dbReference>
<comment type="caution">
    <text evidence="2">The sequence shown here is derived from an EMBL/GenBank/DDBJ whole genome shotgun (WGS) entry which is preliminary data.</text>
</comment>
<dbReference type="RefSeq" id="WP_129033022.1">
    <property type="nucleotide sequence ID" value="NZ_CP059603.1"/>
</dbReference>
<evidence type="ECO:0000313" key="2">
    <source>
        <dbReference type="EMBL" id="RXI77349.1"/>
    </source>
</evidence>
<proteinExistence type="predicted"/>
<sequence>MTEEKELNLIQKLNEASKHIGPIGKDGNNSFQKYRFQSETAIKYAVESAIREVGIRIIPQYEVINQYDKASKRGGENHFVDVMGTFTITDGENTVVGTMPGSGQDSGEKAMAKACTSAQKYFYKQLFNITDKDEDPDADDSHPGGGFGGTTSTQESQTPGPEPITPQQKDTLSKLFNAIAGKAKVDLNVVATSFLKQVNGATSMDQLNHKQAQEIVSVATNKLNKLVTEGKETA</sequence>
<evidence type="ECO:0000313" key="3">
    <source>
        <dbReference type="Proteomes" id="UP000290602"/>
    </source>
</evidence>
<organism evidence="2 3">
    <name type="scientific">Levilactobacillus suantsaii</name>
    <dbReference type="NCBI Taxonomy" id="2292255"/>
    <lineage>
        <taxon>Bacteria</taxon>
        <taxon>Bacillati</taxon>
        <taxon>Bacillota</taxon>
        <taxon>Bacilli</taxon>
        <taxon>Lactobacillales</taxon>
        <taxon>Lactobacillaceae</taxon>
        <taxon>Levilactobacillus</taxon>
    </lineage>
</organism>
<protein>
    <submittedName>
        <fullName evidence="2">Erf family protein</fullName>
    </submittedName>
</protein>
<dbReference type="InterPro" id="IPR007499">
    <property type="entry name" value="ERF_bacteria_virus"/>
</dbReference>
<keyword evidence="3" id="KW-1185">Reference proteome</keyword>
<gene>
    <name evidence="2" type="ORF">DXH47_09125</name>
</gene>
<dbReference type="Proteomes" id="UP000290602">
    <property type="component" value="Unassembled WGS sequence"/>
</dbReference>
<evidence type="ECO:0000256" key="1">
    <source>
        <dbReference type="SAM" id="MobiDB-lite"/>
    </source>
</evidence>
<dbReference type="Pfam" id="PF04404">
    <property type="entry name" value="ERF"/>
    <property type="match status" value="1"/>
</dbReference>
<name>A0A4Q0VJ58_9LACO</name>
<dbReference type="AlphaFoldDB" id="A0A4Q0VJ58"/>
<reference evidence="2 3" key="1">
    <citation type="submission" date="2018-08" db="EMBL/GenBank/DDBJ databases">
        <title>Lactobacillus suantsai sp. nov., isolated from traditional fermented suan-tsai in Taiwan.</title>
        <authorList>
            <person name="Huang C.-H."/>
        </authorList>
    </citation>
    <scope>NUCLEOTIDE SEQUENCE [LARGE SCALE GENOMIC DNA]</scope>
    <source>
        <strain evidence="2 3">BCRC 12945</strain>
    </source>
</reference>
<feature type="compositionally biased region" description="Polar residues" evidence="1">
    <location>
        <begin position="150"/>
        <end position="168"/>
    </location>
</feature>